<evidence type="ECO:0000313" key="2">
    <source>
        <dbReference type="Proteomes" id="UP000076923"/>
    </source>
</evidence>
<comment type="caution">
    <text evidence="1">The sequence shown here is derived from an EMBL/GenBank/DDBJ whole genome shotgun (WGS) entry which is preliminary data.</text>
</comment>
<protein>
    <submittedName>
        <fullName evidence="1">Uncharacterized protein</fullName>
    </submittedName>
</protein>
<reference evidence="1 2" key="1">
    <citation type="submission" date="2016-02" db="EMBL/GenBank/DDBJ databases">
        <title>Draft genome sequence of Polaribacter atrinae KACC17473.</title>
        <authorList>
            <person name="Shin S.-K."/>
            <person name="Yi H."/>
        </authorList>
    </citation>
    <scope>NUCLEOTIDE SEQUENCE [LARGE SCALE GENOMIC DNA]</scope>
    <source>
        <strain evidence="1 2">KACC 17473</strain>
    </source>
</reference>
<evidence type="ECO:0000313" key="1">
    <source>
        <dbReference type="EMBL" id="OAD46724.1"/>
    </source>
</evidence>
<sequence length="147" mass="16886">MNLTVQECVDNVVRANDNIKIPTSSEEINTFLDKVSFLSDSVVEINKSIQNLTESLEKLTWVGEIKENDFLIINIVIKLSSASLKTLKMNYYMLQETFGDKIPNVIQENLGVVEDLEETINDVSYSFFKHKDTDEMKNLYKELNDLV</sequence>
<dbReference type="AlphaFoldDB" id="A0A176TFX2"/>
<gene>
    <name evidence="1" type="ORF">LPB303_00270</name>
</gene>
<dbReference type="RefSeq" id="WP_068446947.1">
    <property type="nucleotide sequence ID" value="NZ_CP150660.1"/>
</dbReference>
<name>A0A176TFX2_9FLAO</name>
<accession>A0A176TFX2</accession>
<proteinExistence type="predicted"/>
<organism evidence="1 2">
    <name type="scientific">Polaribacter atrinae</name>
    <dbReference type="NCBI Taxonomy" id="1333662"/>
    <lineage>
        <taxon>Bacteria</taxon>
        <taxon>Pseudomonadati</taxon>
        <taxon>Bacteroidota</taxon>
        <taxon>Flavobacteriia</taxon>
        <taxon>Flavobacteriales</taxon>
        <taxon>Flavobacteriaceae</taxon>
    </lineage>
</organism>
<dbReference type="Proteomes" id="UP000076923">
    <property type="component" value="Unassembled WGS sequence"/>
</dbReference>
<dbReference type="EMBL" id="LVWE01000001">
    <property type="protein sequence ID" value="OAD46724.1"/>
    <property type="molecule type" value="Genomic_DNA"/>
</dbReference>
<keyword evidence="2" id="KW-1185">Reference proteome</keyword>
<dbReference type="STRING" id="1333662.LPB303_00270"/>